<sequence>MSDAVTIRTRKVISNPLLARRQFVIDVLHPNRANVSKDELRDKLAEIYKAEKDAVSVFGSEPNLVVASLLVSVWSTNPLLTPRSLNQPTDWLDTVWLKRSKRLPDNKESKRRTETRRSLVPKEELKKSRQKKCRLRCIVRKTNPVKETEDDLLDRLEKEEEEDKKFKELQEKRKKNPFWKEQSMGMENLEKRLQEQQKHQMLNEQLEAIQTRVDRADKDKLEDLAREKLQAKPPAKRKLDIPTTIKLKKKPKLLVDYSSDSD</sequence>
<dbReference type="InterPro" id="IPR001976">
    <property type="entry name" value="Ribosomal_eS24"/>
</dbReference>
<dbReference type="EMBL" id="QLNQ01000030">
    <property type="protein sequence ID" value="RCK55190.1"/>
    <property type="molecule type" value="Genomic_DNA"/>
</dbReference>
<dbReference type="InterPro" id="IPR012678">
    <property type="entry name" value="Ribosomal_uL23/eL15/eS24_sf"/>
</dbReference>
<protein>
    <submittedName>
        <fullName evidence="5">Uncharacterized protein</fullName>
    </submittedName>
</protein>
<dbReference type="GO" id="GO:1990904">
    <property type="term" value="C:ribonucleoprotein complex"/>
    <property type="evidence" value="ECO:0007669"/>
    <property type="project" value="UniProtKB-KW"/>
</dbReference>
<keyword evidence="1" id="KW-0689">Ribosomal protein</keyword>
<dbReference type="OrthoDB" id="5571754at2759"/>
<proteinExistence type="predicted"/>
<evidence type="ECO:0000313" key="6">
    <source>
        <dbReference type="Proteomes" id="UP000253472"/>
    </source>
</evidence>
<dbReference type="PANTHER" id="PTHR10496">
    <property type="entry name" value="40S RIBOSOMAL PROTEIN S24"/>
    <property type="match status" value="1"/>
</dbReference>
<evidence type="ECO:0000256" key="2">
    <source>
        <dbReference type="ARBA" id="ARBA00023274"/>
    </source>
</evidence>
<dbReference type="STRING" id="5486.A0A367XPS6"/>
<dbReference type="Proteomes" id="UP000253472">
    <property type="component" value="Unassembled WGS sequence"/>
</dbReference>
<feature type="coiled-coil region" evidence="3">
    <location>
        <begin position="192"/>
        <end position="219"/>
    </location>
</feature>
<evidence type="ECO:0000313" key="5">
    <source>
        <dbReference type="EMBL" id="RCK55190.1"/>
    </source>
</evidence>
<dbReference type="GO" id="GO:0005840">
    <property type="term" value="C:ribosome"/>
    <property type="evidence" value="ECO:0007669"/>
    <property type="project" value="UniProtKB-KW"/>
</dbReference>
<comment type="caution">
    <text evidence="5">The sequence shown here is derived from an EMBL/GenBank/DDBJ whole genome shotgun (WGS) entry which is preliminary data.</text>
</comment>
<feature type="region of interest" description="Disordered" evidence="4">
    <location>
        <begin position="104"/>
        <end position="125"/>
    </location>
</feature>
<dbReference type="SUPFAM" id="SSF54189">
    <property type="entry name" value="Ribosomal proteins S24e, L23 and L15e"/>
    <property type="match status" value="1"/>
</dbReference>
<dbReference type="Gene3D" id="3.30.70.3370">
    <property type="match status" value="1"/>
</dbReference>
<evidence type="ECO:0000256" key="3">
    <source>
        <dbReference type="SAM" id="Coils"/>
    </source>
</evidence>
<dbReference type="Pfam" id="PF01282">
    <property type="entry name" value="Ribosomal_S24e"/>
    <property type="match status" value="1"/>
</dbReference>
<keyword evidence="3" id="KW-0175">Coiled coil</keyword>
<dbReference type="GO" id="GO:0006412">
    <property type="term" value="P:translation"/>
    <property type="evidence" value="ECO:0007669"/>
    <property type="project" value="InterPro"/>
</dbReference>
<reference evidence="5 6" key="1">
    <citation type="submission" date="2018-06" db="EMBL/GenBank/DDBJ databases">
        <title>Whole genome sequencing of Candida tropicalis (genome annotated by CSBL at Korea University).</title>
        <authorList>
            <person name="Ahn J."/>
        </authorList>
    </citation>
    <scope>NUCLEOTIDE SEQUENCE [LARGE SCALE GENOMIC DNA]</scope>
    <source>
        <strain evidence="5 6">ATCC 20962</strain>
    </source>
</reference>
<name>A0A367XPS6_9ASCO</name>
<accession>A0A367XPS6</accession>
<dbReference type="InterPro" id="IPR053709">
    <property type="entry name" value="eRP_eS24_sf"/>
</dbReference>
<keyword evidence="2" id="KW-0687">Ribonucleoprotein</keyword>
<keyword evidence="6" id="KW-1185">Reference proteome</keyword>
<gene>
    <name evidence="5" type="ORF">Cantr_04853</name>
</gene>
<evidence type="ECO:0000256" key="1">
    <source>
        <dbReference type="ARBA" id="ARBA00022980"/>
    </source>
</evidence>
<evidence type="ECO:0000256" key="4">
    <source>
        <dbReference type="SAM" id="MobiDB-lite"/>
    </source>
</evidence>
<organism evidence="5 6">
    <name type="scientific">Candida viswanathii</name>
    <dbReference type="NCBI Taxonomy" id="5486"/>
    <lineage>
        <taxon>Eukaryota</taxon>
        <taxon>Fungi</taxon>
        <taxon>Dikarya</taxon>
        <taxon>Ascomycota</taxon>
        <taxon>Saccharomycotina</taxon>
        <taxon>Pichiomycetes</taxon>
        <taxon>Debaryomycetaceae</taxon>
        <taxon>Candida/Lodderomyces clade</taxon>
        <taxon>Candida</taxon>
    </lineage>
</organism>
<dbReference type="GO" id="GO:0003735">
    <property type="term" value="F:structural constituent of ribosome"/>
    <property type="evidence" value="ECO:0007669"/>
    <property type="project" value="InterPro"/>
</dbReference>
<dbReference type="AlphaFoldDB" id="A0A367XPS6"/>